<dbReference type="InterPro" id="IPR001736">
    <property type="entry name" value="PLipase_D/transphosphatidylase"/>
</dbReference>
<dbReference type="Pfam" id="PF13091">
    <property type="entry name" value="PLDc_2"/>
    <property type="match status" value="2"/>
</dbReference>
<reference evidence="15 16" key="2">
    <citation type="journal article" date="2013" name="Genome Announc.">
        <title>Genome Sequence of Growth-Improving Paenibacillus mucilaginosus Strain KNP414.</title>
        <authorList>
            <person name="Lu J.J."/>
            <person name="Wang J.F."/>
            <person name="Hu X.F."/>
        </authorList>
    </citation>
    <scope>NUCLEOTIDE SEQUENCE [LARGE SCALE GENOMIC DNA]</scope>
    <source>
        <strain evidence="15 16">KNP414</strain>
    </source>
</reference>
<dbReference type="RefSeq" id="WP_013921374.1">
    <property type="nucleotide sequence ID" value="NC_015690.1"/>
</dbReference>
<dbReference type="NCBIfam" id="TIGR04265">
    <property type="entry name" value="bac_cardiolipin"/>
    <property type="match status" value="1"/>
</dbReference>
<evidence type="ECO:0000256" key="5">
    <source>
        <dbReference type="ARBA" id="ARBA00022692"/>
    </source>
</evidence>
<reference evidence="16" key="1">
    <citation type="submission" date="2011-06" db="EMBL/GenBank/DDBJ databases">
        <title>Complete genome sequence of Paenibacillus mucilaginosus KNP414.</title>
        <authorList>
            <person name="Wang J."/>
            <person name="Hu S."/>
            <person name="Hu X."/>
            <person name="Zhang B."/>
            <person name="Dong D."/>
            <person name="Zhang S."/>
            <person name="Zhao K."/>
            <person name="Wu D."/>
        </authorList>
    </citation>
    <scope>NUCLEOTIDE SEQUENCE [LARGE SCALE GENOMIC DNA]</scope>
    <source>
        <strain evidence="16">KNP414</strain>
    </source>
</reference>
<keyword evidence="10 12" id="KW-0594">Phospholipid biosynthesis</keyword>
<dbReference type="InterPro" id="IPR025202">
    <property type="entry name" value="PLD-like_dom"/>
</dbReference>
<dbReference type="EMBL" id="CP002869">
    <property type="protein sequence ID" value="AEI46227.1"/>
    <property type="molecule type" value="Genomic_DNA"/>
</dbReference>
<keyword evidence="9 12" id="KW-0472">Membrane</keyword>
<dbReference type="InterPro" id="IPR022924">
    <property type="entry name" value="Cardiolipin_synthase"/>
</dbReference>
<evidence type="ECO:0000256" key="11">
    <source>
        <dbReference type="ARBA" id="ARBA00023264"/>
    </source>
</evidence>
<evidence type="ECO:0000256" key="13">
    <source>
        <dbReference type="NCBIfam" id="TIGR04265"/>
    </source>
</evidence>
<feature type="active site" evidence="12">
    <location>
        <position position="417"/>
    </location>
</feature>
<evidence type="ECO:0000256" key="8">
    <source>
        <dbReference type="ARBA" id="ARBA00023098"/>
    </source>
</evidence>
<keyword evidence="11 12" id="KW-1208">Phospholipid metabolism</keyword>
<evidence type="ECO:0000256" key="4">
    <source>
        <dbReference type="ARBA" id="ARBA00022679"/>
    </source>
</evidence>
<dbReference type="AlphaFoldDB" id="F8FEZ2"/>
<keyword evidence="4 12" id="KW-0808">Transferase</keyword>
<comment type="subcellular location">
    <subcellularLocation>
        <location evidence="1 12">Cell membrane</location>
        <topology evidence="1 12">Multi-pass membrane protein</topology>
    </subcellularLocation>
</comment>
<dbReference type="SMART" id="SM00155">
    <property type="entry name" value="PLDc"/>
    <property type="match status" value="2"/>
</dbReference>
<evidence type="ECO:0000256" key="7">
    <source>
        <dbReference type="ARBA" id="ARBA00022989"/>
    </source>
</evidence>
<dbReference type="KEGG" id="pms:KNP414_07741"/>
<evidence type="ECO:0000256" key="12">
    <source>
        <dbReference type="HAMAP-Rule" id="MF_01916"/>
    </source>
</evidence>
<dbReference type="HOGENOM" id="CLU_038053_1_1_9"/>
<dbReference type="HAMAP" id="MF_01916">
    <property type="entry name" value="Cardiolipin_synth_Cls"/>
    <property type="match status" value="1"/>
</dbReference>
<feature type="transmembrane region" description="Helical" evidence="12">
    <location>
        <begin position="47"/>
        <end position="69"/>
    </location>
</feature>
<keyword evidence="7 12" id="KW-1133">Transmembrane helix</keyword>
<protein>
    <recommendedName>
        <fullName evidence="12 13">Cardiolipin synthase</fullName>
        <shortName evidence="12">CL synthase</shortName>
        <ecNumber evidence="12 13">2.7.8.-</ecNumber>
    </recommendedName>
</protein>
<keyword evidence="5 12" id="KW-0812">Transmembrane</keyword>
<comment type="function">
    <text evidence="12">Catalyzes the reversible phosphatidyl group transfer from one phosphatidylglycerol molecule to another to form cardiolipin (CL) (diphosphatidylglycerol) and glycerol.</text>
</comment>
<feature type="active site" evidence="12">
    <location>
        <position position="424"/>
    </location>
</feature>
<feature type="active site" evidence="12">
    <location>
        <position position="237"/>
    </location>
</feature>
<proteinExistence type="inferred from homology"/>
<evidence type="ECO:0000256" key="9">
    <source>
        <dbReference type="ARBA" id="ARBA00023136"/>
    </source>
</evidence>
<keyword evidence="6" id="KW-0677">Repeat</keyword>
<dbReference type="PANTHER" id="PTHR21248:SF22">
    <property type="entry name" value="PHOSPHOLIPASE D"/>
    <property type="match status" value="1"/>
</dbReference>
<evidence type="ECO:0000256" key="6">
    <source>
        <dbReference type="ARBA" id="ARBA00022737"/>
    </source>
</evidence>
<gene>
    <name evidence="15" type="ordered locus">KNP414_07741</name>
</gene>
<dbReference type="EC" id="2.7.8.-" evidence="12 13"/>
<feature type="domain" description="PLD phosphodiesterase" evidence="14">
    <location>
        <begin position="412"/>
        <end position="439"/>
    </location>
</feature>
<dbReference type="CDD" id="cd09112">
    <property type="entry name" value="PLDc_CLS_2"/>
    <property type="match status" value="1"/>
</dbReference>
<evidence type="ECO:0000256" key="3">
    <source>
        <dbReference type="ARBA" id="ARBA00022516"/>
    </source>
</evidence>
<sequence length="499" mass="56903">MLSLPAMPALPEFWNGGLWNLFSTWLPVINFILAIPIIFLERRNIGVTWAWLMVLLFLPVLGFLLYLVFGQNLARRQLYKMKRRSERVVRAVAHEQVYRIDKGSMEYRNASAEAYQPLIHLNLKSGHSILTQNNEVTVLTEGREKFEALLAHLREARQHIHLLYYKISYDKIGSDLLTILVDKAQSGVKVRLLYDAIGSPGLPRKWARKLMRSGAEVYPFFPSLVPYLNLKINYRNHRKVAVIDGKVGFIGGFNIGNEYLGLDPRIGHWRDTHLMLRGGSVYELQRYFLMDWSLASGQVMPDKEQTAFFPPLERQPGSAAVQIVTSGPNTDRQQIKTALIKLIHEARDRIWLQTPYFVPDESVMTALKIAALSGVDVRLMVPFKGDHRLVQWATQAHVGELLQVGARCFQYQRGFLHAKTVVVDGKAASVGTANMDHRSFVLNFEINAFLYDEKTAGQLEAAFEKDLAYCREFTAELYKGRGLLNRIMESMARLLSPIL</sequence>
<dbReference type="Proteomes" id="UP000006620">
    <property type="component" value="Chromosome"/>
</dbReference>
<name>F8FEZ2_PAEMK</name>
<evidence type="ECO:0000313" key="16">
    <source>
        <dbReference type="Proteomes" id="UP000006620"/>
    </source>
</evidence>
<dbReference type="GO" id="GO:0008808">
    <property type="term" value="F:cardiolipin synthase activity"/>
    <property type="evidence" value="ECO:0007669"/>
    <property type="project" value="UniProtKB-UniRule"/>
</dbReference>
<dbReference type="Pfam" id="PF13396">
    <property type="entry name" value="PLDc_N"/>
    <property type="match status" value="1"/>
</dbReference>
<keyword evidence="3 12" id="KW-0444">Lipid biosynthesis</keyword>
<feature type="active site" evidence="12">
    <location>
        <position position="239"/>
    </location>
</feature>
<dbReference type="GO" id="GO:0032049">
    <property type="term" value="P:cardiolipin biosynthetic process"/>
    <property type="evidence" value="ECO:0007669"/>
    <property type="project" value="UniProtKB-UniRule"/>
</dbReference>
<evidence type="ECO:0000313" key="15">
    <source>
        <dbReference type="EMBL" id="AEI46227.1"/>
    </source>
</evidence>
<dbReference type="GO" id="GO:0005886">
    <property type="term" value="C:plasma membrane"/>
    <property type="evidence" value="ECO:0007669"/>
    <property type="project" value="UniProtKB-SubCell"/>
</dbReference>
<dbReference type="PROSITE" id="PS50035">
    <property type="entry name" value="PLD"/>
    <property type="match status" value="2"/>
</dbReference>
<dbReference type="FunFam" id="3.30.870.10:FF:000014">
    <property type="entry name" value="Cardiolipin synthase"/>
    <property type="match status" value="1"/>
</dbReference>
<dbReference type="InterPro" id="IPR030874">
    <property type="entry name" value="Cardiolipin_synth_Firmi"/>
</dbReference>
<dbReference type="InterPro" id="IPR027379">
    <property type="entry name" value="CLS_N"/>
</dbReference>
<evidence type="ECO:0000256" key="1">
    <source>
        <dbReference type="ARBA" id="ARBA00004651"/>
    </source>
</evidence>
<feature type="active site" evidence="12">
    <location>
        <position position="244"/>
    </location>
</feature>
<evidence type="ECO:0000256" key="10">
    <source>
        <dbReference type="ARBA" id="ARBA00023209"/>
    </source>
</evidence>
<feature type="transmembrane region" description="Helical" evidence="12">
    <location>
        <begin position="20"/>
        <end position="40"/>
    </location>
</feature>
<evidence type="ECO:0000259" key="14">
    <source>
        <dbReference type="PROSITE" id="PS50035"/>
    </source>
</evidence>
<keyword evidence="8 12" id="KW-0443">Lipid metabolism</keyword>
<comment type="similarity">
    <text evidence="12">Belongs to the phospholipase D family. Cardiolipin synthase subfamily.</text>
</comment>
<dbReference type="CDD" id="cd09110">
    <property type="entry name" value="PLDc_CLS_1"/>
    <property type="match status" value="1"/>
</dbReference>
<feature type="domain" description="PLD phosphodiesterase" evidence="14">
    <location>
        <begin position="232"/>
        <end position="259"/>
    </location>
</feature>
<keyword evidence="2 12" id="KW-1003">Cell membrane</keyword>
<dbReference type="SUPFAM" id="SSF56024">
    <property type="entry name" value="Phospholipase D/nuclease"/>
    <property type="match status" value="2"/>
</dbReference>
<dbReference type="Gene3D" id="3.30.870.10">
    <property type="entry name" value="Endonuclease Chain A"/>
    <property type="match status" value="2"/>
</dbReference>
<feature type="active site" evidence="12">
    <location>
        <position position="419"/>
    </location>
</feature>
<dbReference type="PATRIC" id="fig|1036673.3.peg.7215"/>
<evidence type="ECO:0000256" key="2">
    <source>
        <dbReference type="ARBA" id="ARBA00022475"/>
    </source>
</evidence>
<comment type="catalytic activity">
    <reaction evidence="12">
        <text>2 a 1,2-diacyl-sn-glycero-3-phospho-(1'-sn-glycerol) = a cardiolipin + glycerol</text>
        <dbReference type="Rhea" id="RHEA:31451"/>
        <dbReference type="ChEBI" id="CHEBI:17754"/>
        <dbReference type="ChEBI" id="CHEBI:62237"/>
        <dbReference type="ChEBI" id="CHEBI:64716"/>
    </reaction>
</comment>
<organism evidence="15 16">
    <name type="scientific">Paenibacillus mucilaginosus (strain KNP414)</name>
    <dbReference type="NCBI Taxonomy" id="1036673"/>
    <lineage>
        <taxon>Bacteria</taxon>
        <taxon>Bacillati</taxon>
        <taxon>Bacillota</taxon>
        <taxon>Bacilli</taxon>
        <taxon>Bacillales</taxon>
        <taxon>Paenibacillaceae</taxon>
        <taxon>Paenibacillus</taxon>
    </lineage>
</organism>
<dbReference type="PANTHER" id="PTHR21248">
    <property type="entry name" value="CARDIOLIPIN SYNTHASE"/>
    <property type="match status" value="1"/>
</dbReference>
<accession>F8FEZ2</accession>